<dbReference type="Proteomes" id="UP001634394">
    <property type="component" value="Unassembled WGS sequence"/>
</dbReference>
<dbReference type="PANTHER" id="PTHR21082:SF4">
    <property type="entry name" value="PROTEIN INTURNED"/>
    <property type="match status" value="1"/>
</dbReference>
<sequence>MYGSVHNAFNQSTNHKQLHSLFTIIYQYHSSQSHDNKLSGLKKVNEVSLSVSCLPLPCEIKSEVSRTLEDFEAADFGDM</sequence>
<keyword evidence="2" id="KW-1185">Reference proteome</keyword>
<organism evidence="1 2">
    <name type="scientific">Sinanodonta woodiana</name>
    <name type="common">Chinese pond mussel</name>
    <name type="synonym">Anodonta woodiana</name>
    <dbReference type="NCBI Taxonomy" id="1069815"/>
    <lineage>
        <taxon>Eukaryota</taxon>
        <taxon>Metazoa</taxon>
        <taxon>Spiralia</taxon>
        <taxon>Lophotrochozoa</taxon>
        <taxon>Mollusca</taxon>
        <taxon>Bivalvia</taxon>
        <taxon>Autobranchia</taxon>
        <taxon>Heteroconchia</taxon>
        <taxon>Palaeoheterodonta</taxon>
        <taxon>Unionida</taxon>
        <taxon>Unionoidea</taxon>
        <taxon>Unionidae</taxon>
        <taxon>Unioninae</taxon>
        <taxon>Sinanodonta</taxon>
    </lineage>
</organism>
<reference evidence="1 2" key="1">
    <citation type="submission" date="2024-11" db="EMBL/GenBank/DDBJ databases">
        <title>Chromosome-level genome assembly of the freshwater bivalve Anodonta woodiana.</title>
        <authorList>
            <person name="Chen X."/>
        </authorList>
    </citation>
    <scope>NUCLEOTIDE SEQUENCE [LARGE SCALE GENOMIC DNA]</scope>
    <source>
        <strain evidence="1">MN2024</strain>
        <tissue evidence="1">Gills</tissue>
    </source>
</reference>
<gene>
    <name evidence="1" type="ORF">ACJMK2_032434</name>
</gene>
<dbReference type="AlphaFoldDB" id="A0ABD3X1Q7"/>
<evidence type="ECO:0000313" key="1">
    <source>
        <dbReference type="EMBL" id="KAL3880169.1"/>
    </source>
</evidence>
<proteinExistence type="predicted"/>
<accession>A0ABD3X1Q7</accession>
<comment type="caution">
    <text evidence="1">The sequence shown here is derived from an EMBL/GenBank/DDBJ whole genome shotgun (WGS) entry which is preliminary data.</text>
</comment>
<dbReference type="EMBL" id="JBJQND010000004">
    <property type="protein sequence ID" value="KAL3880169.1"/>
    <property type="molecule type" value="Genomic_DNA"/>
</dbReference>
<evidence type="ECO:0000313" key="2">
    <source>
        <dbReference type="Proteomes" id="UP001634394"/>
    </source>
</evidence>
<dbReference type="PANTHER" id="PTHR21082">
    <property type="entry name" value="PROTEIN INTURNED"/>
    <property type="match status" value="1"/>
</dbReference>
<protein>
    <submittedName>
        <fullName evidence="1">Uncharacterized protein</fullName>
    </submittedName>
</protein>
<name>A0ABD3X1Q7_SINWO</name>
<feature type="non-terminal residue" evidence="1">
    <location>
        <position position="79"/>
    </location>
</feature>
<dbReference type="InterPro" id="IPR039151">
    <property type="entry name" value="INTU"/>
</dbReference>